<dbReference type="Gene3D" id="3.40.50.1220">
    <property type="entry name" value="TPP-binding domain"/>
    <property type="match status" value="1"/>
</dbReference>
<proteinExistence type="inferred from homology"/>
<evidence type="ECO:0000313" key="7">
    <source>
        <dbReference type="EMBL" id="SEG96569.1"/>
    </source>
</evidence>
<dbReference type="CDD" id="cd02002">
    <property type="entry name" value="TPP_BFDC"/>
    <property type="match status" value="1"/>
</dbReference>
<keyword evidence="2 3" id="KW-0786">Thiamine pyrophosphate</keyword>
<protein>
    <submittedName>
        <fullName evidence="7">Benzoylformate decarboxylase</fullName>
    </submittedName>
</protein>
<feature type="domain" description="Thiamine pyrophosphate enzyme N-terminal TPP-binding" evidence="6">
    <location>
        <begin position="7"/>
        <end position="109"/>
    </location>
</feature>
<name>A0A1H6EI05_9ACTN</name>
<evidence type="ECO:0000259" key="5">
    <source>
        <dbReference type="Pfam" id="PF02775"/>
    </source>
</evidence>
<dbReference type="Pfam" id="PF00205">
    <property type="entry name" value="TPP_enzyme_M"/>
    <property type="match status" value="1"/>
</dbReference>
<dbReference type="PANTHER" id="PTHR18968:SF133">
    <property type="entry name" value="BENZOYLFORMATE DECARBOXYLASE"/>
    <property type="match status" value="1"/>
</dbReference>
<dbReference type="InterPro" id="IPR012001">
    <property type="entry name" value="Thiamin_PyroP_enz_TPP-bd_dom"/>
</dbReference>
<dbReference type="GO" id="GO:0030976">
    <property type="term" value="F:thiamine pyrophosphate binding"/>
    <property type="evidence" value="ECO:0007669"/>
    <property type="project" value="InterPro"/>
</dbReference>
<keyword evidence="8" id="KW-1185">Reference proteome</keyword>
<dbReference type="GO" id="GO:0000287">
    <property type="term" value="F:magnesium ion binding"/>
    <property type="evidence" value="ECO:0007669"/>
    <property type="project" value="InterPro"/>
</dbReference>
<dbReference type="EMBL" id="FNVT01000010">
    <property type="protein sequence ID" value="SEG96569.1"/>
    <property type="molecule type" value="Genomic_DNA"/>
</dbReference>
<dbReference type="InterPro" id="IPR012000">
    <property type="entry name" value="Thiamin_PyroP_enz_cen_dom"/>
</dbReference>
<evidence type="ECO:0000256" key="3">
    <source>
        <dbReference type="RuleBase" id="RU362132"/>
    </source>
</evidence>
<dbReference type="RefSeq" id="WP_160150470.1">
    <property type="nucleotide sequence ID" value="NZ_FNVT01000010.1"/>
</dbReference>
<evidence type="ECO:0000259" key="6">
    <source>
        <dbReference type="Pfam" id="PF02776"/>
    </source>
</evidence>
<dbReference type="CDD" id="cd07035">
    <property type="entry name" value="TPP_PYR_POX_like"/>
    <property type="match status" value="1"/>
</dbReference>
<evidence type="ECO:0000256" key="2">
    <source>
        <dbReference type="ARBA" id="ARBA00023052"/>
    </source>
</evidence>
<evidence type="ECO:0000256" key="1">
    <source>
        <dbReference type="ARBA" id="ARBA00007812"/>
    </source>
</evidence>
<feature type="domain" description="Thiamine pyrophosphate enzyme central" evidence="4">
    <location>
        <begin position="206"/>
        <end position="328"/>
    </location>
</feature>
<dbReference type="InterPro" id="IPR011766">
    <property type="entry name" value="TPP_enzyme_TPP-bd"/>
</dbReference>
<dbReference type="InterPro" id="IPR029061">
    <property type="entry name" value="THDP-binding"/>
</dbReference>
<dbReference type="OrthoDB" id="2443624at2"/>
<dbReference type="Proteomes" id="UP000236732">
    <property type="component" value="Unassembled WGS sequence"/>
</dbReference>
<dbReference type="SUPFAM" id="SSF52467">
    <property type="entry name" value="DHS-like NAD/FAD-binding domain"/>
    <property type="match status" value="1"/>
</dbReference>
<accession>A0A1H6EI05</accession>
<comment type="similarity">
    <text evidence="1 3">Belongs to the TPP enzyme family.</text>
</comment>
<dbReference type="PANTHER" id="PTHR18968">
    <property type="entry name" value="THIAMINE PYROPHOSPHATE ENZYMES"/>
    <property type="match status" value="1"/>
</dbReference>
<dbReference type="GO" id="GO:0050660">
    <property type="term" value="F:flavin adenine dinucleotide binding"/>
    <property type="evidence" value="ECO:0007669"/>
    <property type="project" value="TreeGrafter"/>
</dbReference>
<dbReference type="InterPro" id="IPR045229">
    <property type="entry name" value="TPP_enz"/>
</dbReference>
<feature type="domain" description="Thiamine pyrophosphate enzyme TPP-binding" evidence="5">
    <location>
        <begin position="390"/>
        <end position="527"/>
    </location>
</feature>
<evidence type="ECO:0000313" key="8">
    <source>
        <dbReference type="Proteomes" id="UP000236732"/>
    </source>
</evidence>
<dbReference type="Pfam" id="PF02776">
    <property type="entry name" value="TPP_enzyme_N"/>
    <property type="match status" value="1"/>
</dbReference>
<dbReference type="SUPFAM" id="SSF52518">
    <property type="entry name" value="Thiamin diphosphate-binding fold (THDP-binding)"/>
    <property type="match status" value="2"/>
</dbReference>
<organism evidence="7 8">
    <name type="scientific">Nonomuraea solani</name>
    <dbReference type="NCBI Taxonomy" id="1144553"/>
    <lineage>
        <taxon>Bacteria</taxon>
        <taxon>Bacillati</taxon>
        <taxon>Actinomycetota</taxon>
        <taxon>Actinomycetes</taxon>
        <taxon>Streptosporangiales</taxon>
        <taxon>Streptosporangiaceae</taxon>
        <taxon>Nonomuraea</taxon>
    </lineage>
</organism>
<dbReference type="InterPro" id="IPR029035">
    <property type="entry name" value="DHS-like_NAD/FAD-binding_dom"/>
</dbReference>
<reference evidence="7 8" key="1">
    <citation type="submission" date="2016-10" db="EMBL/GenBank/DDBJ databases">
        <authorList>
            <person name="de Groot N.N."/>
        </authorList>
    </citation>
    <scope>NUCLEOTIDE SEQUENCE [LARGE SCALE GENOMIC DNA]</scope>
    <source>
        <strain evidence="7 8">CGMCC 4.7037</strain>
    </source>
</reference>
<dbReference type="Pfam" id="PF02775">
    <property type="entry name" value="TPP_enzyme_C"/>
    <property type="match status" value="1"/>
</dbReference>
<dbReference type="Gene3D" id="3.40.50.970">
    <property type="match status" value="2"/>
</dbReference>
<dbReference type="GO" id="GO:0003984">
    <property type="term" value="F:acetolactate synthase activity"/>
    <property type="evidence" value="ECO:0007669"/>
    <property type="project" value="TreeGrafter"/>
</dbReference>
<sequence>MKFADISGAELLIEVLRAEGTDTVFGNGGATEIPMMLEFNRADDLRYVLGLQEGTVVGMAEGYSRATGKPAFVSLHGAVGVGNAEVALYNALTTRVPMVVTAGQTDLRHMLTEPLLSGDVAGMARPVVKWVYEVTHLTELAPALHRAYREAMTPPMGPVLVSIPLNVQNERGPAETGRPGPWPRPVAGDVTELVSVLKAAGPGELAVVLASDIHLAGAGRAAVALAESLRAPVWGTPFAGVNPFPTVHPLWRGYLPPTQAAHIREVLGGFAKVLHIGPRPFPVVHYDPEPMLPDTELLQVVATAGQLGSHRPVRAGAAGDLDLTLRALVRELGRDAAPAPLTPALRRAGFTLERPMPPSAAVDVLTSTLPADTLLVDEAWCISPRLRREYRTTESGRYFWGEGTGLGWAMPAAIGLSLGHRERVVCVVGDGSAMFCPQALWSAAEQEAPVTFVVVDNGSYLVVESQISARIPGKEKYRGTDLRHPAIDFAALATSMGVDGHTAGGAAEFARLLSKSLESGRPSLIHVRVAKEERK</sequence>
<gene>
    <name evidence="7" type="ORF">SAMN05444920_1104</name>
</gene>
<dbReference type="AlphaFoldDB" id="A0A1H6EI05"/>
<evidence type="ECO:0000259" key="4">
    <source>
        <dbReference type="Pfam" id="PF00205"/>
    </source>
</evidence>